<reference evidence="2" key="2">
    <citation type="journal article" date="2023" name="mSystems">
        <title>Charting the Lipopeptidome of Nonpathogenic Pseudomonas.</title>
        <authorList>
            <person name="Cesa-Luna C."/>
            <person name="Geudens N."/>
            <person name="Girard L."/>
            <person name="De Roo V."/>
            <person name="Maklad H.R."/>
            <person name="Martins J.C."/>
            <person name="Hofte M."/>
            <person name="De Mot R."/>
        </authorList>
    </citation>
    <scope>NUCLEOTIDE SEQUENCE</scope>
    <source>
        <strain evidence="2">B1M3-32</strain>
    </source>
</reference>
<dbReference type="EMBL" id="JAOSKY010000031">
    <property type="protein sequence ID" value="MCU7251840.1"/>
    <property type="molecule type" value="Genomic_DNA"/>
</dbReference>
<name>A0A9X3BEK1_9PSED</name>
<proteinExistence type="predicted"/>
<evidence type="ECO:0000313" key="3">
    <source>
        <dbReference type="Proteomes" id="UP001139955"/>
    </source>
</evidence>
<accession>A0A9X3BEK1</accession>
<comment type="caution">
    <text evidence="2">The sequence shown here is derived from an EMBL/GenBank/DDBJ whole genome shotgun (WGS) entry which is preliminary data.</text>
</comment>
<dbReference type="Proteomes" id="UP001139955">
    <property type="component" value="Unassembled WGS sequence"/>
</dbReference>
<evidence type="ECO:0000313" key="2">
    <source>
        <dbReference type="EMBL" id="MCU7251840.1"/>
    </source>
</evidence>
<dbReference type="AlphaFoldDB" id="A0A9X3BEK1"/>
<keyword evidence="3" id="KW-1185">Reference proteome</keyword>
<dbReference type="RefSeq" id="WP_301623736.1">
    <property type="nucleotide sequence ID" value="NZ_JAOSKY010000031.1"/>
</dbReference>
<sequence>MAFTNNDLPVLVTEARKRLESLPAYEARVDSYARQDMLPVDLEHMLVSEADELVRRAQQLQQIDASQELIPTLRDKARELRRRGRQLRTEQSLQSKNPTDGMLTDLMGQNAVQIRKVGPLKNLGKRRDGRSDYLQEYEIHDLTKMPSELLWYAHFHYAKASPGLRDFEKAHLKLPEHRSLTHADDPSLPYADIGKQSVVLAHFENL</sequence>
<organism evidence="2 3">
    <name type="scientific">Pseudomonas koreensis</name>
    <dbReference type="NCBI Taxonomy" id="198620"/>
    <lineage>
        <taxon>Bacteria</taxon>
        <taxon>Pseudomonadati</taxon>
        <taxon>Pseudomonadota</taxon>
        <taxon>Gammaproteobacteria</taxon>
        <taxon>Pseudomonadales</taxon>
        <taxon>Pseudomonadaceae</taxon>
        <taxon>Pseudomonas</taxon>
    </lineage>
</organism>
<feature type="region of interest" description="Disordered" evidence="1">
    <location>
        <begin position="82"/>
        <end position="101"/>
    </location>
</feature>
<protein>
    <submittedName>
        <fullName evidence="2">Uncharacterized protein</fullName>
    </submittedName>
</protein>
<gene>
    <name evidence="2" type="ORF">OC940_28855</name>
</gene>
<evidence type="ECO:0000256" key="1">
    <source>
        <dbReference type="SAM" id="MobiDB-lite"/>
    </source>
</evidence>
<reference evidence="2" key="1">
    <citation type="submission" date="2022-09" db="EMBL/GenBank/DDBJ databases">
        <authorList>
            <person name="Cesa-Luna C."/>
            <person name="Girard L."/>
            <person name="Lood C."/>
            <person name="Hofte M."/>
            <person name="De Mot R."/>
        </authorList>
    </citation>
    <scope>NUCLEOTIDE SEQUENCE</scope>
    <source>
        <strain evidence="2">B1M3-32</strain>
    </source>
</reference>